<evidence type="ECO:0000313" key="1">
    <source>
        <dbReference type="EMBL" id="AAD12267.1"/>
    </source>
</evidence>
<organism evidence="2">
    <name type="scientific">Ranid herpesvirus 1</name>
    <name type="common">Lucke tumor herpesvirus</name>
    <dbReference type="NCBI Taxonomy" id="85655"/>
    <lineage>
        <taxon>Viruses</taxon>
        <taxon>Duplodnaviria</taxon>
        <taxon>Heunggongvirae</taxon>
        <taxon>Peploviricota</taxon>
        <taxon>Herviviricetes</taxon>
        <taxon>Herpesvirales</taxon>
        <taxon>Alloherpesviridae</taxon>
        <taxon>Batravirus</taxon>
        <taxon>Batravirus ranidallo1</taxon>
    </lineage>
</organism>
<dbReference type="KEGG" id="vg:5141281"/>
<sequence length="167" mass="18400">MESSLEMSSEDQENIAAGHEIQIIADAFVSNGYLSRTQAFMATCVGMLMASIGQEFEAAEPRDVDYMFDDRTDEAVDHMLHLFLDDAAHAYAKCELDEFLAGSAEEQERELAEEGSVIVEDYPLTDVTGFAVFTPSSDAPIVIVGVCKDTSWRHADIANLVHRVLMS</sequence>
<accession>Q9YQZ8</accession>
<protein>
    <submittedName>
        <fullName evidence="1">ORF70</fullName>
    </submittedName>
</protein>
<dbReference type="Proteomes" id="UP000011238">
    <property type="component" value="Segment"/>
</dbReference>
<proteinExistence type="predicted"/>
<evidence type="ECO:0000313" key="2">
    <source>
        <dbReference type="Proteomes" id="UP000011238"/>
    </source>
</evidence>
<name>Q9YQZ8_9VIRU</name>
<reference evidence="1 2" key="1">
    <citation type="journal article" date="1999" name="J. Cancer Res. Clin. Oncol.">
        <title>Genomic studies of the Lucke tumor herpesvirus (RaHV-1).</title>
        <authorList>
            <person name="Davison A.J."/>
            <person name="Sauerbier W."/>
            <person name="Dolan A."/>
            <person name="Addison C."/>
            <person name="McKinnell R.G."/>
        </authorList>
    </citation>
    <scope>NUCLEOTIDE SEQUENCE [LARGE SCALE GENOMIC DNA]</scope>
    <source>
        <strain evidence="1 2">McKinnell</strain>
    </source>
</reference>
<dbReference type="GeneID" id="5141281"/>
<dbReference type="EMBL" id="DQ665917">
    <property type="protein sequence ID" value="AAD12267.1"/>
    <property type="molecule type" value="Genomic_DNA"/>
</dbReference>
<dbReference type="RefSeq" id="YP_656725.1">
    <property type="nucleotide sequence ID" value="NC_008211.1"/>
</dbReference>
<reference evidence="1 2" key="2">
    <citation type="journal article" date="2006" name="J. Gen. Virol.">
        <title>Genome sequences of two frog herpesviruses.</title>
        <authorList>
            <person name="Davison A.J."/>
            <person name="Cunningham C."/>
            <person name="Sauerbier W."/>
            <person name="McKinnell R.G."/>
        </authorList>
    </citation>
    <scope>NUCLEOTIDE SEQUENCE [LARGE SCALE GENOMIC DNA]</scope>
    <source>
        <strain evidence="1 2">McKinnell</strain>
    </source>
</reference>
<keyword evidence="2" id="KW-1185">Reference proteome</keyword>